<keyword evidence="2 3" id="KW-0040">ANK repeat</keyword>
<keyword evidence="5" id="KW-1185">Reference proteome</keyword>
<dbReference type="PANTHER" id="PTHR24171:SF10">
    <property type="entry name" value="ANKYRIN REPEAT DOMAIN-CONTAINING PROTEIN 29-LIKE"/>
    <property type="match status" value="1"/>
</dbReference>
<organism evidence="4 5">
    <name type="scientific">Durusdinium trenchii</name>
    <dbReference type="NCBI Taxonomy" id="1381693"/>
    <lineage>
        <taxon>Eukaryota</taxon>
        <taxon>Sar</taxon>
        <taxon>Alveolata</taxon>
        <taxon>Dinophyceae</taxon>
        <taxon>Suessiales</taxon>
        <taxon>Symbiodiniaceae</taxon>
        <taxon>Durusdinium</taxon>
    </lineage>
</organism>
<reference evidence="4 5" key="1">
    <citation type="submission" date="2024-02" db="EMBL/GenBank/DDBJ databases">
        <authorList>
            <person name="Chen Y."/>
            <person name="Shah S."/>
            <person name="Dougan E. K."/>
            <person name="Thang M."/>
            <person name="Chan C."/>
        </authorList>
    </citation>
    <scope>NUCLEOTIDE SEQUENCE [LARGE SCALE GENOMIC DNA]</scope>
</reference>
<dbReference type="SMART" id="SM00248">
    <property type="entry name" value="ANK"/>
    <property type="match status" value="3"/>
</dbReference>
<dbReference type="InterPro" id="IPR002110">
    <property type="entry name" value="Ankyrin_rpt"/>
</dbReference>
<accession>A0ABP0IS47</accession>
<feature type="repeat" description="ANK" evidence="3">
    <location>
        <begin position="73"/>
        <end position="105"/>
    </location>
</feature>
<evidence type="ECO:0000256" key="1">
    <source>
        <dbReference type="ARBA" id="ARBA00022737"/>
    </source>
</evidence>
<comment type="caution">
    <text evidence="4">The sequence shown here is derived from an EMBL/GenBank/DDBJ whole genome shotgun (WGS) entry which is preliminary data.</text>
</comment>
<gene>
    <name evidence="4" type="ORF">CCMP2556_LOCUS7584</name>
</gene>
<evidence type="ECO:0000256" key="3">
    <source>
        <dbReference type="PROSITE-ProRule" id="PRU00023"/>
    </source>
</evidence>
<dbReference type="PROSITE" id="PS50088">
    <property type="entry name" value="ANK_REPEAT"/>
    <property type="match status" value="2"/>
</dbReference>
<dbReference type="EMBL" id="CAXAMN010003336">
    <property type="protein sequence ID" value="CAK9004195.1"/>
    <property type="molecule type" value="Genomic_DNA"/>
</dbReference>
<evidence type="ECO:0000256" key="2">
    <source>
        <dbReference type="ARBA" id="ARBA00023043"/>
    </source>
</evidence>
<protein>
    <submittedName>
        <fullName evidence="4">Uncharacterized protein</fullName>
    </submittedName>
</protein>
<dbReference type="PANTHER" id="PTHR24171">
    <property type="entry name" value="ANKYRIN REPEAT DOMAIN-CONTAINING PROTEIN 39-RELATED"/>
    <property type="match status" value="1"/>
</dbReference>
<dbReference type="InterPro" id="IPR036770">
    <property type="entry name" value="Ankyrin_rpt-contain_sf"/>
</dbReference>
<feature type="repeat" description="ANK" evidence="3">
    <location>
        <begin position="106"/>
        <end position="147"/>
    </location>
</feature>
<proteinExistence type="predicted"/>
<keyword evidence="1" id="KW-0677">Repeat</keyword>
<evidence type="ECO:0000313" key="4">
    <source>
        <dbReference type="EMBL" id="CAK9004195.1"/>
    </source>
</evidence>
<dbReference type="Gene3D" id="1.25.40.20">
    <property type="entry name" value="Ankyrin repeat-containing domain"/>
    <property type="match status" value="1"/>
</dbReference>
<dbReference type="SUPFAM" id="SSF48403">
    <property type="entry name" value="Ankyrin repeat"/>
    <property type="match status" value="1"/>
</dbReference>
<sequence>MDSLEVALEEGRKKVLYHELRPGLEALEVMPEVRERYLKECKGTDLSLAALRGDEELVEALLSSGAVDTANFLGVTALYEASMRGFAGIVQRLAAARADVNARGNDGTTALLQAAYVASVDEQRRAACCVVVALLRELGADVTVRDAWGKTAAKYCRDIPELEIALHAEVLVTCPYEDCRRMYRVRRSDYRCRIVRCGFALFRGREYQLPPHASRAKVRRWLTETWGWDGWPGEVVGCGRPFRFPDESGTGLFLTWSEEVTGTAHPSSVDAEGDYSIATDLRSDDVEVGG</sequence>
<dbReference type="Pfam" id="PF12796">
    <property type="entry name" value="Ank_2"/>
    <property type="match status" value="1"/>
</dbReference>
<evidence type="ECO:0000313" key="5">
    <source>
        <dbReference type="Proteomes" id="UP001642484"/>
    </source>
</evidence>
<dbReference type="Proteomes" id="UP001642484">
    <property type="component" value="Unassembled WGS sequence"/>
</dbReference>
<name>A0ABP0IS47_9DINO</name>